<dbReference type="GO" id="GO:0003972">
    <property type="term" value="F:RNA ligase (ATP) activity"/>
    <property type="evidence" value="ECO:0007669"/>
    <property type="project" value="TreeGrafter"/>
</dbReference>
<evidence type="ECO:0000256" key="11">
    <source>
        <dbReference type="PIRSR" id="PIRSR601233-2"/>
    </source>
</evidence>
<evidence type="ECO:0000256" key="8">
    <source>
        <dbReference type="ARBA" id="ARBA00047746"/>
    </source>
</evidence>
<dbReference type="GO" id="GO:0046872">
    <property type="term" value="F:metal ion binding"/>
    <property type="evidence" value="ECO:0007669"/>
    <property type="project" value="UniProtKB-UniRule"/>
</dbReference>
<dbReference type="InterPro" id="IPR036025">
    <property type="entry name" value="RtcB-like_sf"/>
</dbReference>
<evidence type="ECO:0000256" key="10">
    <source>
        <dbReference type="PIRSR" id="PIRSR601233-1"/>
    </source>
</evidence>
<dbReference type="PANTHER" id="PTHR11118:SF1">
    <property type="entry name" value="RNA-SPLICING LIGASE RTCB HOMOLOG"/>
    <property type="match status" value="1"/>
</dbReference>
<feature type="binding site" evidence="11">
    <location>
        <position position="355"/>
    </location>
    <ligand>
        <name>GMP</name>
        <dbReference type="ChEBI" id="CHEBI:58115"/>
    </ligand>
</feature>
<keyword evidence="4 11" id="KW-0547">Nucleotide-binding</keyword>
<dbReference type="Pfam" id="PF01139">
    <property type="entry name" value="RtcB"/>
    <property type="match status" value="1"/>
</dbReference>
<dbReference type="FunFam" id="3.90.1860.10:FF:000001">
    <property type="entry name" value="tRNA-splicing ligase RtcB homolog"/>
    <property type="match status" value="1"/>
</dbReference>
<feature type="binding site" evidence="11">
    <location>
        <begin position="303"/>
        <end position="304"/>
    </location>
    <ligand>
        <name>GMP</name>
        <dbReference type="ChEBI" id="CHEBI:58115"/>
    </ligand>
</feature>
<gene>
    <name evidence="13" type="primary">rtcB</name>
    <name evidence="14" type="ORF">BR63_15775</name>
</gene>
<feature type="binding site" evidence="12">
    <location>
        <position position="209"/>
    </location>
    <ligand>
        <name>Mn(2+)</name>
        <dbReference type="ChEBI" id="CHEBI:29035"/>
        <label>2</label>
    </ligand>
</feature>
<feature type="binding site" evidence="11">
    <location>
        <begin position="348"/>
        <end position="351"/>
    </location>
    <ligand>
        <name>GMP</name>
        <dbReference type="ChEBI" id="CHEBI:58115"/>
    </ligand>
</feature>
<comment type="catalytic activity">
    <reaction evidence="8">
        <text>a 3'-end 3'-phospho-ribonucleotide-RNA + a 5'-end dephospho-ribonucleoside-RNA + GTP = a ribonucleotidyl-ribonucleotide-RNA + GMP + diphosphate</text>
        <dbReference type="Rhea" id="RHEA:68076"/>
        <dbReference type="Rhea" id="RHEA-COMP:10463"/>
        <dbReference type="Rhea" id="RHEA-COMP:13936"/>
        <dbReference type="Rhea" id="RHEA-COMP:17355"/>
        <dbReference type="ChEBI" id="CHEBI:33019"/>
        <dbReference type="ChEBI" id="CHEBI:37565"/>
        <dbReference type="ChEBI" id="CHEBI:58115"/>
        <dbReference type="ChEBI" id="CHEBI:83062"/>
        <dbReference type="ChEBI" id="CHEBI:138284"/>
        <dbReference type="ChEBI" id="CHEBI:173118"/>
        <dbReference type="EC" id="6.5.1.8"/>
    </reaction>
</comment>
<feature type="binding site" evidence="12">
    <location>
        <position position="303"/>
    </location>
    <ligand>
        <name>Mn(2+)</name>
        <dbReference type="ChEBI" id="CHEBI:29035"/>
        <label>2</label>
    </ligand>
</feature>
<evidence type="ECO:0000313" key="14">
    <source>
        <dbReference type="EMBL" id="QNB48471.1"/>
    </source>
</evidence>
<dbReference type="GO" id="GO:0005525">
    <property type="term" value="F:GTP binding"/>
    <property type="evidence" value="ECO:0007669"/>
    <property type="project" value="UniProtKB-KW"/>
</dbReference>
<sequence>MQVDAYIYLSEKLLPYLEDEAIKQLTDAASLPGVYRRVVGMPDIHTGFGLPIGGIMATEKDGVISAGAVGMDINCGVRLLMTEIPHTEINKKHLTTLLKEIEKRIPVGVGKKSRHSGFKLEDVLKGGASFLAKKGYGLPDDLMCCEEEGCMPGANPDKVSSRAKERGDQLSTLGGGNHFMEIVYVAQVYDEHTARNFGLRQGNIAVLIHTGSRGLGHQVCTDYTEIMYKAAKRYGISLPSKGLAAVPIDSPEGQDYYEAMASATNFAFANRQLITYDVREAFCQVFNSNLEELGLKLVYDVCHNIAKFEQYDGRQLLVHRKGAVKALPPGHPGLSPRFLGTGNPVLVPGSMGNPSYVVVGTEKARDTFYSVNHGAGRILSRTAARRNISPDELKAQIGDTLVNVDRLGKILDEAPQAYKDVEEVIDTLVVAGLTRKVVQLKPLAVIKGEE</sequence>
<evidence type="ECO:0000256" key="7">
    <source>
        <dbReference type="ARBA" id="ARBA00023211"/>
    </source>
</evidence>
<keyword evidence="7 12" id="KW-0464">Manganese</keyword>
<name>A0A7G6E8R7_THEFR</name>
<protein>
    <recommendedName>
        <fullName evidence="13">tRNA-splicing ligase RtcB</fullName>
        <ecNumber evidence="13">6.5.1.-</ecNumber>
    </recommendedName>
</protein>
<dbReference type="EMBL" id="CP045798">
    <property type="protein sequence ID" value="QNB48471.1"/>
    <property type="molecule type" value="Genomic_DNA"/>
</dbReference>
<keyword evidence="6 11" id="KW-0342">GTP-binding</keyword>
<evidence type="ECO:0000256" key="3">
    <source>
        <dbReference type="ARBA" id="ARBA00022723"/>
    </source>
</evidence>
<feature type="active site" description="GMP-histidine intermediate" evidence="10">
    <location>
        <position position="373"/>
    </location>
</feature>
<evidence type="ECO:0000256" key="4">
    <source>
        <dbReference type="ARBA" id="ARBA00022741"/>
    </source>
</evidence>
<feature type="binding site" evidence="11">
    <location>
        <begin position="373"/>
        <end position="376"/>
    </location>
    <ligand>
        <name>GMP</name>
        <dbReference type="ChEBI" id="CHEBI:58115"/>
    </ligand>
</feature>
<comment type="catalytic activity">
    <reaction evidence="9">
        <text>a 3'-end 2',3'-cyclophospho-ribonucleotide-RNA + a 5'-end dephospho-ribonucleoside-RNA + GTP + H2O = a ribonucleotidyl-ribonucleotide-RNA + GMP + diphosphate + H(+)</text>
        <dbReference type="Rhea" id="RHEA:68080"/>
        <dbReference type="Rhea" id="RHEA-COMP:10464"/>
        <dbReference type="Rhea" id="RHEA-COMP:13936"/>
        <dbReference type="Rhea" id="RHEA-COMP:17355"/>
        <dbReference type="ChEBI" id="CHEBI:15377"/>
        <dbReference type="ChEBI" id="CHEBI:15378"/>
        <dbReference type="ChEBI" id="CHEBI:33019"/>
        <dbReference type="ChEBI" id="CHEBI:37565"/>
        <dbReference type="ChEBI" id="CHEBI:58115"/>
        <dbReference type="ChEBI" id="CHEBI:83064"/>
        <dbReference type="ChEBI" id="CHEBI:138284"/>
        <dbReference type="ChEBI" id="CHEBI:173118"/>
        <dbReference type="EC" id="6.5.1.8"/>
    </reaction>
</comment>
<dbReference type="EC" id="6.5.1.-" evidence="13"/>
<dbReference type="PANTHER" id="PTHR11118">
    <property type="entry name" value="RNA-SPLICING LIGASE RTCB HOMOLOG"/>
    <property type="match status" value="1"/>
</dbReference>
<keyword evidence="5" id="KW-0692">RNA repair</keyword>
<evidence type="ECO:0000256" key="5">
    <source>
        <dbReference type="ARBA" id="ARBA00022800"/>
    </source>
</evidence>
<evidence type="ECO:0000256" key="2">
    <source>
        <dbReference type="ARBA" id="ARBA00022598"/>
    </source>
</evidence>
<comment type="subunit">
    <text evidence="13">Monomer.</text>
</comment>
<feature type="binding site" evidence="11">
    <location>
        <begin position="177"/>
        <end position="181"/>
    </location>
    <ligand>
        <name>GMP</name>
        <dbReference type="ChEBI" id="CHEBI:58115"/>
    </ligand>
</feature>
<dbReference type="Proteomes" id="UP000515847">
    <property type="component" value="Chromosome"/>
</dbReference>
<keyword evidence="2 13" id="KW-0436">Ligase</keyword>
<evidence type="ECO:0000256" key="1">
    <source>
        <dbReference type="ARBA" id="ARBA00008071"/>
    </source>
</evidence>
<dbReference type="OrthoDB" id="9802323at2"/>
<reference evidence="14 15" key="1">
    <citation type="journal article" date="2019" name="Front. Microbiol.">
        <title>Thermoanaerosceptrum fracticalcis gen. nov. sp. nov., a Novel Fumarate-Fermenting Microorganism From a Deep Fractured Carbonate Aquifer of the US Great Basin.</title>
        <authorList>
            <person name="Hamilton-Brehm S.D."/>
            <person name="Stewart L.E."/>
            <person name="Zavarin M."/>
            <person name="Caldwell M."/>
            <person name="Lawson P.A."/>
            <person name="Onstott T.C."/>
            <person name="Grzymski J."/>
            <person name="Neveux I."/>
            <person name="Lollar B.S."/>
            <person name="Russell C.E."/>
            <person name="Moser D.P."/>
        </authorList>
    </citation>
    <scope>NUCLEOTIDE SEQUENCE [LARGE SCALE GENOMIC DNA]</scope>
    <source>
        <strain evidence="14 15">DRI-13</strain>
    </source>
</reference>
<keyword evidence="15" id="KW-1185">Reference proteome</keyword>
<accession>A0A7G6E8R7</accession>
<organism evidence="14 15">
    <name type="scientific">Thermanaerosceptrum fracticalcis</name>
    <dbReference type="NCBI Taxonomy" id="1712410"/>
    <lineage>
        <taxon>Bacteria</taxon>
        <taxon>Bacillati</taxon>
        <taxon>Bacillota</taxon>
        <taxon>Clostridia</taxon>
        <taxon>Eubacteriales</taxon>
        <taxon>Peptococcaceae</taxon>
        <taxon>Thermanaerosceptrum</taxon>
    </lineage>
</organism>
<feature type="binding site" evidence="12">
    <location>
        <position position="72"/>
    </location>
    <ligand>
        <name>Mn(2+)</name>
        <dbReference type="ChEBI" id="CHEBI:29035"/>
        <label>1</label>
    </ligand>
</feature>
<comment type="similarity">
    <text evidence="1 13">Belongs to the RtcB family.</text>
</comment>
<dbReference type="InterPro" id="IPR001233">
    <property type="entry name" value="RtcB"/>
</dbReference>
<evidence type="ECO:0000256" key="12">
    <source>
        <dbReference type="PIRSR" id="PIRSR601233-3"/>
    </source>
</evidence>
<dbReference type="SUPFAM" id="SSF103365">
    <property type="entry name" value="Hypothetical protein PH1602"/>
    <property type="match status" value="1"/>
</dbReference>
<dbReference type="KEGG" id="tfr:BR63_15775"/>
<evidence type="ECO:0000313" key="15">
    <source>
        <dbReference type="Proteomes" id="UP000515847"/>
    </source>
</evidence>
<feature type="binding site" evidence="12">
    <location>
        <position position="178"/>
    </location>
    <ligand>
        <name>Mn(2+)</name>
        <dbReference type="ChEBI" id="CHEBI:29035"/>
        <label>1</label>
    </ligand>
</feature>
<keyword evidence="3 12" id="KW-0479">Metal-binding</keyword>
<dbReference type="Gene3D" id="3.90.1860.10">
    <property type="entry name" value="tRNA-splicing ligase RtcB"/>
    <property type="match status" value="1"/>
</dbReference>
<comment type="cofactor">
    <cofactor evidence="12 13">
        <name>Mn(2+)</name>
        <dbReference type="ChEBI" id="CHEBI:29035"/>
    </cofactor>
    <text evidence="12 13">Binds 2 manganese ions per subunit.</text>
</comment>
<evidence type="ECO:0000256" key="13">
    <source>
        <dbReference type="RuleBase" id="RU371113"/>
    </source>
</evidence>
<evidence type="ECO:0000256" key="9">
    <source>
        <dbReference type="ARBA" id="ARBA00049514"/>
    </source>
</evidence>
<feature type="binding site" evidence="11">
    <location>
        <position position="447"/>
    </location>
    <ligand>
        <name>GMP</name>
        <dbReference type="ChEBI" id="CHEBI:58115"/>
    </ligand>
</feature>
<dbReference type="GO" id="GO:0006396">
    <property type="term" value="P:RNA processing"/>
    <property type="evidence" value="ECO:0007669"/>
    <property type="project" value="InterPro"/>
</dbReference>
<dbReference type="GO" id="GO:0042245">
    <property type="term" value="P:RNA repair"/>
    <property type="evidence" value="ECO:0007669"/>
    <property type="project" value="UniProtKB-KW"/>
</dbReference>
<dbReference type="GO" id="GO:0170057">
    <property type="term" value="F:RNA ligase (GTP) activity"/>
    <property type="evidence" value="ECO:0007669"/>
    <property type="project" value="UniProtKB-EC"/>
</dbReference>
<proteinExistence type="inferred from homology"/>
<dbReference type="AlphaFoldDB" id="A0A7G6E8R7"/>
<evidence type="ECO:0000256" key="6">
    <source>
        <dbReference type="ARBA" id="ARBA00023134"/>
    </source>
</evidence>